<evidence type="ECO:0000256" key="5">
    <source>
        <dbReference type="ARBA" id="ARBA00022665"/>
    </source>
</evidence>
<organism evidence="15 16">
    <name type="scientific">Myodes glareolus</name>
    <name type="common">Bank vole</name>
    <name type="synonym">Clethrionomys glareolus</name>
    <dbReference type="NCBI Taxonomy" id="447135"/>
    <lineage>
        <taxon>Eukaryota</taxon>
        <taxon>Metazoa</taxon>
        <taxon>Chordata</taxon>
        <taxon>Craniata</taxon>
        <taxon>Vertebrata</taxon>
        <taxon>Euteleostomi</taxon>
        <taxon>Mammalia</taxon>
        <taxon>Eutheria</taxon>
        <taxon>Euarchontoglires</taxon>
        <taxon>Glires</taxon>
        <taxon>Rodentia</taxon>
        <taxon>Myomorpha</taxon>
        <taxon>Muroidea</taxon>
        <taxon>Cricetidae</taxon>
        <taxon>Arvicolinae</taxon>
        <taxon>Myodes</taxon>
    </lineage>
</organism>
<dbReference type="GO" id="GO:0005496">
    <property type="term" value="F:steroid binding"/>
    <property type="evidence" value="ECO:0007669"/>
    <property type="project" value="UniProtKB-KW"/>
</dbReference>
<keyword evidence="11 14" id="KW-0472">Membrane</keyword>
<feature type="binding site" evidence="13">
    <location>
        <position position="346"/>
    </location>
    <ligand>
        <name>Zn(2+)</name>
        <dbReference type="ChEBI" id="CHEBI:29105"/>
    </ligand>
</feature>
<evidence type="ECO:0000256" key="3">
    <source>
        <dbReference type="ARBA" id="ARBA00022473"/>
    </source>
</evidence>
<feature type="transmembrane region" description="Helical" evidence="14">
    <location>
        <begin position="243"/>
        <end position="262"/>
    </location>
</feature>
<keyword evidence="7" id="KW-0221">Differentiation</keyword>
<keyword evidence="8" id="KW-0896">Oogenesis</keyword>
<keyword evidence="5" id="KW-0754">Steroid-binding</keyword>
<feature type="transmembrane region" description="Helical" evidence="14">
    <location>
        <begin position="178"/>
        <end position="198"/>
    </location>
</feature>
<evidence type="ECO:0000256" key="10">
    <source>
        <dbReference type="ARBA" id="ARBA00023121"/>
    </source>
</evidence>
<evidence type="ECO:0008006" key="17">
    <source>
        <dbReference type="Google" id="ProtNLM"/>
    </source>
</evidence>
<keyword evidence="16" id="KW-1185">Reference proteome</keyword>
<dbReference type="InterPro" id="IPR004254">
    <property type="entry name" value="AdipoR/HlyIII-related"/>
</dbReference>
<dbReference type="AlphaFoldDB" id="A0AAW0H515"/>
<feature type="transmembrane region" description="Helical" evidence="14">
    <location>
        <begin position="386"/>
        <end position="408"/>
    </location>
</feature>
<proteinExistence type="inferred from homology"/>
<evidence type="ECO:0000256" key="8">
    <source>
        <dbReference type="ARBA" id="ARBA00022943"/>
    </source>
</evidence>
<dbReference type="PANTHER" id="PTHR20855">
    <property type="entry name" value="ADIPOR/PROGESTIN RECEPTOR-RELATED"/>
    <property type="match status" value="1"/>
</dbReference>
<dbReference type="GO" id="GO:0048477">
    <property type="term" value="P:oogenesis"/>
    <property type="evidence" value="ECO:0007669"/>
    <property type="project" value="UniProtKB-KW"/>
</dbReference>
<comment type="subcellular location">
    <subcellularLocation>
        <location evidence="1">Cell membrane</location>
        <topology evidence="1">Multi-pass membrane protein</topology>
    </subcellularLocation>
</comment>
<evidence type="ECO:0000256" key="4">
    <source>
        <dbReference type="ARBA" id="ARBA00022475"/>
    </source>
</evidence>
<keyword evidence="3" id="KW-0217">Developmental protein</keyword>
<comment type="caution">
    <text evidence="15">The sequence shown here is derived from an EMBL/GenBank/DDBJ whole genome shotgun (WGS) entry which is preliminary data.</text>
</comment>
<feature type="binding site" evidence="13">
    <location>
        <position position="196"/>
    </location>
    <ligand>
        <name>Zn(2+)</name>
        <dbReference type="ChEBI" id="CHEBI:29105"/>
    </ligand>
</feature>
<evidence type="ECO:0000313" key="15">
    <source>
        <dbReference type="EMBL" id="KAK7797647.1"/>
    </source>
</evidence>
<dbReference type="GO" id="GO:0003707">
    <property type="term" value="F:nuclear steroid receptor activity"/>
    <property type="evidence" value="ECO:0007669"/>
    <property type="project" value="TreeGrafter"/>
</dbReference>
<dbReference type="Pfam" id="PF03006">
    <property type="entry name" value="HlyIII"/>
    <property type="match status" value="1"/>
</dbReference>
<evidence type="ECO:0000256" key="2">
    <source>
        <dbReference type="ARBA" id="ARBA00007018"/>
    </source>
</evidence>
<keyword evidence="12" id="KW-0675">Receptor</keyword>
<evidence type="ECO:0000313" key="16">
    <source>
        <dbReference type="Proteomes" id="UP001488838"/>
    </source>
</evidence>
<keyword evidence="9 14" id="KW-1133">Transmembrane helix</keyword>
<evidence type="ECO:0000256" key="14">
    <source>
        <dbReference type="SAM" id="Phobius"/>
    </source>
</evidence>
<name>A0AAW0H515_MYOGA</name>
<evidence type="ECO:0000256" key="9">
    <source>
        <dbReference type="ARBA" id="ARBA00022989"/>
    </source>
</evidence>
<dbReference type="Proteomes" id="UP001488838">
    <property type="component" value="Unassembled WGS sequence"/>
</dbReference>
<keyword evidence="13" id="KW-0479">Metal-binding</keyword>
<dbReference type="PANTHER" id="PTHR20855:SF41">
    <property type="entry name" value="MEMBRANE PROGESTIN RECEPTOR ALPHA"/>
    <property type="match status" value="1"/>
</dbReference>
<feature type="transmembrane region" description="Helical" evidence="14">
    <location>
        <begin position="144"/>
        <end position="166"/>
    </location>
</feature>
<evidence type="ECO:0000256" key="6">
    <source>
        <dbReference type="ARBA" id="ARBA00022692"/>
    </source>
</evidence>
<protein>
    <recommendedName>
        <fullName evidence="17">Membrane progestin receptor alpha</fullName>
    </recommendedName>
</protein>
<dbReference type="GO" id="GO:0046872">
    <property type="term" value="F:metal ion binding"/>
    <property type="evidence" value="ECO:0007669"/>
    <property type="project" value="UniProtKB-KW"/>
</dbReference>
<evidence type="ECO:0000256" key="1">
    <source>
        <dbReference type="ARBA" id="ARBA00004651"/>
    </source>
</evidence>
<gene>
    <name evidence="15" type="ORF">U0070_010239</name>
</gene>
<comment type="similarity">
    <text evidence="2">Belongs to the ADIPOR family.</text>
</comment>
<sequence length="417" mass="46960">MEPAGLLCSPSLHNARRQAGGCRVAEAAKSLVPSAALRAWGVAARLSATSTLGRSRQLSALLRLQFPAQDSGMAVAVAQKFNHLLSSLWHMGQKPLQPEPVFTVDRAEVPPLFWKPYIYAGYRPLHQTWCFYFRTLFQRHNEAVNVWTHLLAALALLLRLVMLVRSADFLEDPHARPLFIIVLASFTYLSFSALAHLLQAKSEFWHYSFFFLDYVGVAVYQFGSALVHFYYAIEPTWHAQVQAFFLPTAAFLAWLSCAGSCYNKYSQKPGLLGRIFQEVPSALAYALDISPVVHRIIVSPLPAEEDPALLYHKCQVVFFLLAAAFFSTVMPESWFPGSCHIFGQGHQVFHVFLVLCTLAQLEAVTLDYQARRPIYEPLHARWPHNFSGLFLLTAGSSILTALFLSHLVRRKLHQKTK</sequence>
<reference evidence="15 16" key="1">
    <citation type="journal article" date="2023" name="bioRxiv">
        <title>Conserved and derived expression patterns and positive selection on dental genes reveal complex evolutionary context of ever-growing rodent molars.</title>
        <authorList>
            <person name="Calamari Z.T."/>
            <person name="Song A."/>
            <person name="Cohen E."/>
            <person name="Akter M."/>
            <person name="Roy R.D."/>
            <person name="Hallikas O."/>
            <person name="Christensen M.M."/>
            <person name="Li P."/>
            <person name="Marangoni P."/>
            <person name="Jernvall J."/>
            <person name="Klein O.D."/>
        </authorList>
    </citation>
    <scope>NUCLEOTIDE SEQUENCE [LARGE SCALE GENOMIC DNA]</scope>
    <source>
        <strain evidence="15">V071</strain>
    </source>
</reference>
<dbReference type="EMBL" id="JBBHLL010000798">
    <property type="protein sequence ID" value="KAK7797647.1"/>
    <property type="molecule type" value="Genomic_DNA"/>
</dbReference>
<feature type="binding site" evidence="13">
    <location>
        <position position="350"/>
    </location>
    <ligand>
        <name>Zn(2+)</name>
        <dbReference type="ChEBI" id="CHEBI:29105"/>
    </ligand>
</feature>
<keyword evidence="10" id="KW-0446">Lipid-binding</keyword>
<evidence type="ECO:0000256" key="13">
    <source>
        <dbReference type="PIRSR" id="PIRSR604254-1"/>
    </source>
</evidence>
<keyword evidence="6 14" id="KW-0812">Transmembrane</keyword>
<feature type="transmembrane region" description="Helical" evidence="14">
    <location>
        <begin position="309"/>
        <end position="327"/>
    </location>
</feature>
<evidence type="ECO:0000256" key="12">
    <source>
        <dbReference type="ARBA" id="ARBA00023170"/>
    </source>
</evidence>
<accession>A0AAW0H515</accession>
<evidence type="ECO:0000256" key="11">
    <source>
        <dbReference type="ARBA" id="ARBA00023136"/>
    </source>
</evidence>
<evidence type="ECO:0000256" key="7">
    <source>
        <dbReference type="ARBA" id="ARBA00022782"/>
    </source>
</evidence>
<keyword evidence="13" id="KW-0862">Zinc</keyword>
<keyword evidence="4" id="KW-1003">Cell membrane</keyword>
<feature type="transmembrane region" description="Helical" evidence="14">
    <location>
        <begin position="210"/>
        <end position="231"/>
    </location>
</feature>
<dbReference type="GO" id="GO:0005886">
    <property type="term" value="C:plasma membrane"/>
    <property type="evidence" value="ECO:0007669"/>
    <property type="project" value="UniProtKB-SubCell"/>
</dbReference>